<comment type="pathway">
    <text evidence="1 15">Porphyrin-containing compound metabolism; siroheme biosynthesis; sirohydrochlorin from precorrin-2: step 1/1.</text>
</comment>
<evidence type="ECO:0000256" key="9">
    <source>
        <dbReference type="ARBA" id="ARBA00023239"/>
    </source>
</evidence>
<comment type="similarity">
    <text evidence="15">In the C-terminal section; belongs to the precorrin methyltransferase family.</text>
</comment>
<dbReference type="EC" id="2.1.1.107" evidence="15"/>
<dbReference type="InterPro" id="IPR012409">
    <property type="entry name" value="Sirohaem_synth"/>
</dbReference>
<dbReference type="SUPFAM" id="SSF51735">
    <property type="entry name" value="NAD(P)-binding Rossmann-fold domains"/>
    <property type="match status" value="1"/>
</dbReference>
<dbReference type="SUPFAM" id="SSF75615">
    <property type="entry name" value="Siroheme synthase middle domains-like"/>
    <property type="match status" value="1"/>
</dbReference>
<keyword evidence="6 15" id="KW-0949">S-adenosyl-L-methionine</keyword>
<keyword evidence="9 15" id="KW-0456">Lyase</keyword>
<feature type="active site" description="Proton donor" evidence="15 16">
    <location>
        <position position="272"/>
    </location>
</feature>
<dbReference type="Gene3D" id="3.40.50.720">
    <property type="entry name" value="NAD(P)-binding Rossmann-like Domain"/>
    <property type="match status" value="1"/>
</dbReference>
<evidence type="ECO:0000256" key="8">
    <source>
        <dbReference type="ARBA" id="ARBA00023027"/>
    </source>
</evidence>
<feature type="binding site" evidence="15">
    <location>
        <position position="227"/>
    </location>
    <ligand>
        <name>S-adenosyl-L-methionine</name>
        <dbReference type="ChEBI" id="CHEBI:59789"/>
    </ligand>
</feature>
<dbReference type="InterPro" id="IPR050161">
    <property type="entry name" value="Siro_Cobalamin_biosynth"/>
</dbReference>
<keyword evidence="11 15" id="KW-0511">Multifunctional enzyme</keyword>
<dbReference type="InterPro" id="IPR000878">
    <property type="entry name" value="4pyrrol_Mease"/>
</dbReference>
<dbReference type="InterPro" id="IPR006367">
    <property type="entry name" value="Sirohaem_synthase_N"/>
</dbReference>
<evidence type="ECO:0000256" key="1">
    <source>
        <dbReference type="ARBA" id="ARBA00005010"/>
    </source>
</evidence>
<evidence type="ECO:0000256" key="3">
    <source>
        <dbReference type="ARBA" id="ARBA00022573"/>
    </source>
</evidence>
<feature type="active site" description="Proton acceptor" evidence="15 16">
    <location>
        <position position="250"/>
    </location>
</feature>
<comment type="caution">
    <text evidence="20">The sequence shown here is derived from an EMBL/GenBank/DDBJ whole genome shotgun (WGS) entry which is preliminary data.</text>
</comment>
<evidence type="ECO:0000256" key="7">
    <source>
        <dbReference type="ARBA" id="ARBA00023002"/>
    </source>
</evidence>
<dbReference type="NCBIfam" id="TIGR01470">
    <property type="entry name" value="cysG_Nterm"/>
    <property type="match status" value="1"/>
</dbReference>
<evidence type="ECO:0000256" key="5">
    <source>
        <dbReference type="ARBA" id="ARBA00022679"/>
    </source>
</evidence>
<dbReference type="Proteomes" id="UP000295135">
    <property type="component" value="Unassembled WGS sequence"/>
</dbReference>
<dbReference type="InterPro" id="IPR006366">
    <property type="entry name" value="CobA/CysG_C"/>
</dbReference>
<dbReference type="PROSITE" id="PS00840">
    <property type="entry name" value="SUMT_2"/>
    <property type="match status" value="1"/>
</dbReference>
<dbReference type="EC" id="4.99.1.4" evidence="15"/>
<sequence>MDYLPIFMDVRGRRGLVVGGDEVAARKASLMLNAGAEVTALSPTPLHPAFAQLPGAERLHHRQASFAPEQLDGFDLVYAATEDDTLNRQVYEAARARHLPVNVVDTPELCSFIMPSIMDRSPILVAIASGGEAPVLSRMLRARLETLIPSAYGRLAQLAGRFRDKVRARFPTSAERRKFWERVFLSPVAEMVFASREQDAEVAINRLLESDNLELPTGEVYLVGAGPGNPDLLTFRALRLMQQADVVVYDRLVTQPILDMCRRDADRIYVGKERDNHAVPQEEINLLLVRLAQEGKRVLRLKGGDPFIFGRGGEEIETLTEHGVPFQVVPGITAASGVASYAGIPLTHRDYAQSVAFVTGHLKDNTVHLDWASIGRPNQTVVIYMGLKGIASLCQGMIERGIPADTPAAIVQQGTTPNQRVVTATVGTLPQVAQAAQLKPPTLIIVGHVVKLHEKLAWFKPEAPAAATPLDQPTRL</sequence>
<dbReference type="AlphaFoldDB" id="A0A4R3JYL8"/>
<dbReference type="FunFam" id="3.40.1010.10:FF:000001">
    <property type="entry name" value="Siroheme synthase"/>
    <property type="match status" value="1"/>
</dbReference>
<feature type="binding site" evidence="15">
    <location>
        <begin position="303"/>
        <end position="305"/>
    </location>
    <ligand>
        <name>S-adenosyl-L-methionine</name>
        <dbReference type="ChEBI" id="CHEBI:59789"/>
    </ligand>
</feature>
<dbReference type="InterPro" id="IPR003043">
    <property type="entry name" value="Uropor_MeTrfase_CS"/>
</dbReference>
<dbReference type="InterPro" id="IPR019478">
    <property type="entry name" value="Sirohaem_synthase_dimer_dom"/>
</dbReference>
<dbReference type="SUPFAM" id="SSF53790">
    <property type="entry name" value="Tetrapyrrole methylase"/>
    <property type="match status" value="1"/>
</dbReference>
<comment type="similarity">
    <text evidence="15">In the N-terminal section; belongs to the precorrin-2 dehydrogenase / sirohydrochlorin ferrochelatase family.</text>
</comment>
<feature type="binding site" evidence="15">
    <location>
        <begin position="43"/>
        <end position="44"/>
    </location>
    <ligand>
        <name>NAD(+)</name>
        <dbReference type="ChEBI" id="CHEBI:57540"/>
    </ligand>
</feature>
<comment type="similarity">
    <text evidence="2 17">Belongs to the precorrin methyltransferase family.</text>
</comment>
<keyword evidence="7 15" id="KW-0560">Oxidoreductase</keyword>
<comment type="pathway">
    <text evidence="14 15">Cofactor biosynthesis; adenosylcobalamin biosynthesis; precorrin-2 from uroporphyrinogen III: step 1/1.</text>
</comment>
<evidence type="ECO:0000256" key="12">
    <source>
        <dbReference type="ARBA" id="ARBA00025705"/>
    </source>
</evidence>
<dbReference type="InterPro" id="IPR036291">
    <property type="entry name" value="NAD(P)-bd_dom_sf"/>
</dbReference>
<feature type="binding site" evidence="15">
    <location>
        <position position="385"/>
    </location>
    <ligand>
        <name>S-adenosyl-L-methionine</name>
        <dbReference type="ChEBI" id="CHEBI:59789"/>
    </ligand>
</feature>
<dbReference type="InterPro" id="IPR014777">
    <property type="entry name" value="4pyrrole_Mease_sub1"/>
</dbReference>
<dbReference type="InterPro" id="IPR014776">
    <property type="entry name" value="4pyrrole_Mease_sub2"/>
</dbReference>
<keyword evidence="10 15" id="KW-0627">Porphyrin biosynthesis</keyword>
<dbReference type="PANTHER" id="PTHR45790:SF1">
    <property type="entry name" value="SIROHEME SYNTHASE"/>
    <property type="match status" value="1"/>
</dbReference>
<evidence type="ECO:0000256" key="15">
    <source>
        <dbReference type="HAMAP-Rule" id="MF_01646"/>
    </source>
</evidence>
<dbReference type="GO" id="GO:0051287">
    <property type="term" value="F:NAD binding"/>
    <property type="evidence" value="ECO:0007669"/>
    <property type="project" value="InterPro"/>
</dbReference>
<feature type="binding site" evidence="15">
    <location>
        <begin position="333"/>
        <end position="334"/>
    </location>
    <ligand>
        <name>S-adenosyl-L-methionine</name>
        <dbReference type="ChEBI" id="CHEBI:59789"/>
    </ligand>
</feature>
<comment type="pathway">
    <text evidence="15">Porphyrin-containing compound metabolism; siroheme biosynthesis; siroheme from sirohydrochlorin: step 1/1.</text>
</comment>
<keyword evidence="4 15" id="KW-0489">Methyltransferase</keyword>
<feature type="modified residue" description="Phosphoserine" evidence="15">
    <location>
        <position position="129"/>
    </location>
</feature>
<dbReference type="GO" id="GO:0032259">
    <property type="term" value="P:methylation"/>
    <property type="evidence" value="ECO:0007669"/>
    <property type="project" value="UniProtKB-KW"/>
</dbReference>
<evidence type="ECO:0000256" key="10">
    <source>
        <dbReference type="ARBA" id="ARBA00023244"/>
    </source>
</evidence>
<dbReference type="Pfam" id="PF00590">
    <property type="entry name" value="TP_methylase"/>
    <property type="match status" value="1"/>
</dbReference>
<feature type="domain" description="Sirohaem synthase dimerisation" evidence="19">
    <location>
        <begin position="151"/>
        <end position="208"/>
    </location>
</feature>
<dbReference type="UniPathway" id="UPA00262">
    <property type="reaction ID" value="UER00211"/>
</dbReference>
<dbReference type="Pfam" id="PF10414">
    <property type="entry name" value="CysG_dimeriser"/>
    <property type="match status" value="1"/>
</dbReference>
<dbReference type="CDD" id="cd11642">
    <property type="entry name" value="SUMT"/>
    <property type="match status" value="1"/>
</dbReference>
<dbReference type="GO" id="GO:0004851">
    <property type="term" value="F:uroporphyrin-III C-methyltransferase activity"/>
    <property type="evidence" value="ECO:0007669"/>
    <property type="project" value="UniProtKB-UniRule"/>
</dbReference>
<evidence type="ECO:0000256" key="17">
    <source>
        <dbReference type="RuleBase" id="RU003960"/>
    </source>
</evidence>
<dbReference type="Pfam" id="PF13241">
    <property type="entry name" value="NAD_binding_7"/>
    <property type="match status" value="1"/>
</dbReference>
<keyword evidence="8 15" id="KW-0520">NAD</keyword>
<evidence type="ECO:0000313" key="20">
    <source>
        <dbReference type="EMBL" id="TCS73880.1"/>
    </source>
</evidence>
<dbReference type="GO" id="GO:0019354">
    <property type="term" value="P:siroheme biosynthetic process"/>
    <property type="evidence" value="ECO:0007669"/>
    <property type="project" value="UniProtKB-UniRule"/>
</dbReference>
<dbReference type="Gene3D" id="1.10.8.210">
    <property type="entry name" value="Sirohaem synthase, dimerisation domain"/>
    <property type="match status" value="1"/>
</dbReference>
<accession>A0A4R3JYL8</accession>
<evidence type="ECO:0000256" key="4">
    <source>
        <dbReference type="ARBA" id="ARBA00022603"/>
    </source>
</evidence>
<keyword evidence="15" id="KW-0597">Phosphoprotein</keyword>
<dbReference type="GO" id="GO:0043115">
    <property type="term" value="F:precorrin-2 dehydrogenase activity"/>
    <property type="evidence" value="ECO:0007669"/>
    <property type="project" value="UniProtKB-UniRule"/>
</dbReference>
<dbReference type="Gene3D" id="3.30.950.10">
    <property type="entry name" value="Methyltransferase, Cobalt-precorrin-4 Transmethylase, Domain 2"/>
    <property type="match status" value="1"/>
</dbReference>
<dbReference type="GO" id="GO:0051266">
    <property type="term" value="F:sirohydrochlorin ferrochelatase activity"/>
    <property type="evidence" value="ECO:0007669"/>
    <property type="project" value="UniProtKB-EC"/>
</dbReference>
<dbReference type="PANTHER" id="PTHR45790">
    <property type="entry name" value="SIROHEME SYNTHASE-RELATED"/>
    <property type="match status" value="1"/>
</dbReference>
<dbReference type="RefSeq" id="WP_126459691.1">
    <property type="nucleotide sequence ID" value="NZ_AP018721.1"/>
</dbReference>
<feature type="region of interest" description="Precorrin-2 dehydrogenase / sirohydrochlorin ferrochelatase" evidence="15">
    <location>
        <begin position="1"/>
        <end position="204"/>
    </location>
</feature>
<dbReference type="PIRSF" id="PIRSF036426">
    <property type="entry name" value="Sirohaem_synth"/>
    <property type="match status" value="1"/>
</dbReference>
<dbReference type="Gene3D" id="3.40.1010.10">
    <property type="entry name" value="Cobalt-precorrin-4 Transmethylase, Domain 1"/>
    <property type="match status" value="1"/>
</dbReference>
<dbReference type="NCBIfam" id="NF007922">
    <property type="entry name" value="PRK10637.1"/>
    <property type="match status" value="1"/>
</dbReference>
<dbReference type="UniPathway" id="UPA00148">
    <property type="reaction ID" value="UER00211"/>
</dbReference>
<feature type="region of interest" description="Uroporphyrinogen-III C-methyltransferase" evidence="15">
    <location>
        <begin position="218"/>
        <end position="476"/>
    </location>
</feature>
<keyword evidence="5 15" id="KW-0808">Transferase</keyword>
<dbReference type="InterPro" id="IPR037115">
    <property type="entry name" value="Sirohaem_synt_dimer_dom_sf"/>
</dbReference>
<evidence type="ECO:0000259" key="18">
    <source>
        <dbReference type="Pfam" id="PF00590"/>
    </source>
</evidence>
<dbReference type="OrthoDB" id="9815856at2"/>
<dbReference type="GO" id="GO:0009236">
    <property type="term" value="P:cobalamin biosynthetic process"/>
    <property type="evidence" value="ECO:0007669"/>
    <property type="project" value="UniProtKB-UniRule"/>
</dbReference>
<evidence type="ECO:0000259" key="19">
    <source>
        <dbReference type="Pfam" id="PF10414"/>
    </source>
</evidence>
<comment type="pathway">
    <text evidence="15">Cofactor biosynthesis; adenosylcobalamin biosynthesis; sirohydrochlorin from precorrin-2: step 1/1.</text>
</comment>
<dbReference type="FunFam" id="3.30.950.10:FF:000001">
    <property type="entry name" value="Siroheme synthase"/>
    <property type="match status" value="1"/>
</dbReference>
<gene>
    <name evidence="15" type="primary">cysG</name>
    <name evidence="20" type="ORF">EDC61_101102</name>
</gene>
<evidence type="ECO:0000256" key="11">
    <source>
        <dbReference type="ARBA" id="ARBA00023268"/>
    </source>
</evidence>
<dbReference type="NCBIfam" id="NF004790">
    <property type="entry name" value="PRK06136.1"/>
    <property type="match status" value="1"/>
</dbReference>
<comment type="catalytic activity">
    <reaction evidence="13 15">
        <text>precorrin-2 + NAD(+) = sirohydrochlorin + NADH + 2 H(+)</text>
        <dbReference type="Rhea" id="RHEA:15613"/>
        <dbReference type="ChEBI" id="CHEBI:15378"/>
        <dbReference type="ChEBI" id="CHEBI:57540"/>
        <dbReference type="ChEBI" id="CHEBI:57945"/>
        <dbReference type="ChEBI" id="CHEBI:58351"/>
        <dbReference type="ChEBI" id="CHEBI:58827"/>
        <dbReference type="EC" id="1.3.1.76"/>
    </reaction>
</comment>
<dbReference type="EMBL" id="SLZY01000001">
    <property type="protein sequence ID" value="TCS73880.1"/>
    <property type="molecule type" value="Genomic_DNA"/>
</dbReference>
<feature type="binding site" evidence="15">
    <location>
        <position position="414"/>
    </location>
    <ligand>
        <name>S-adenosyl-L-methionine</name>
        <dbReference type="ChEBI" id="CHEBI:59789"/>
    </ligand>
</feature>
<protein>
    <recommendedName>
        <fullName evidence="15">Siroheme synthase</fullName>
    </recommendedName>
    <domain>
        <recommendedName>
            <fullName evidence="15">Uroporphyrinogen-III C-methyltransferase</fullName>
            <shortName evidence="15">Urogen III methylase</shortName>
            <ecNumber evidence="15">2.1.1.107</ecNumber>
        </recommendedName>
        <alternativeName>
            <fullName evidence="15">SUMT</fullName>
        </alternativeName>
        <alternativeName>
            <fullName evidence="15">Uroporphyrinogen III methylase</fullName>
            <shortName evidence="15">UROM</shortName>
        </alternativeName>
    </domain>
    <domain>
        <recommendedName>
            <fullName evidence="15">Precorrin-2 dehydrogenase</fullName>
            <ecNumber evidence="15">1.3.1.76</ecNumber>
        </recommendedName>
    </domain>
    <domain>
        <recommendedName>
            <fullName evidence="15">Sirohydrochlorin ferrochelatase</fullName>
            <ecNumber evidence="15">4.99.1.4</ecNumber>
        </recommendedName>
    </domain>
</protein>
<proteinExistence type="inferred from homology"/>
<name>A0A4R3JYL8_9PROT</name>
<organism evidence="20 21">
    <name type="scientific">Sulfuritortus calidifontis</name>
    <dbReference type="NCBI Taxonomy" id="1914471"/>
    <lineage>
        <taxon>Bacteria</taxon>
        <taxon>Pseudomonadati</taxon>
        <taxon>Pseudomonadota</taxon>
        <taxon>Betaproteobacteria</taxon>
        <taxon>Nitrosomonadales</taxon>
        <taxon>Thiobacillaceae</taxon>
        <taxon>Sulfuritortus</taxon>
    </lineage>
</organism>
<evidence type="ECO:0000256" key="2">
    <source>
        <dbReference type="ARBA" id="ARBA00005879"/>
    </source>
</evidence>
<evidence type="ECO:0000256" key="6">
    <source>
        <dbReference type="ARBA" id="ARBA00022691"/>
    </source>
</evidence>
<comment type="catalytic activity">
    <reaction evidence="15">
        <text>siroheme + 2 H(+) = sirohydrochlorin + Fe(2+)</text>
        <dbReference type="Rhea" id="RHEA:24360"/>
        <dbReference type="ChEBI" id="CHEBI:15378"/>
        <dbReference type="ChEBI" id="CHEBI:29033"/>
        <dbReference type="ChEBI" id="CHEBI:58351"/>
        <dbReference type="ChEBI" id="CHEBI:60052"/>
        <dbReference type="EC" id="4.99.1.4"/>
    </reaction>
</comment>
<comment type="catalytic activity">
    <reaction evidence="15">
        <text>uroporphyrinogen III + 2 S-adenosyl-L-methionine = precorrin-2 + 2 S-adenosyl-L-homocysteine + H(+)</text>
        <dbReference type="Rhea" id="RHEA:32459"/>
        <dbReference type="ChEBI" id="CHEBI:15378"/>
        <dbReference type="ChEBI" id="CHEBI:57308"/>
        <dbReference type="ChEBI" id="CHEBI:57856"/>
        <dbReference type="ChEBI" id="CHEBI:58827"/>
        <dbReference type="ChEBI" id="CHEBI:59789"/>
        <dbReference type="EC" id="2.1.1.107"/>
    </reaction>
</comment>
<evidence type="ECO:0000256" key="16">
    <source>
        <dbReference type="PIRSR" id="PIRSR036426-1"/>
    </source>
</evidence>
<evidence type="ECO:0000256" key="13">
    <source>
        <dbReference type="ARBA" id="ARBA00047561"/>
    </source>
</evidence>
<dbReference type="Gene3D" id="3.30.160.110">
    <property type="entry name" value="Siroheme synthase, domain 2"/>
    <property type="match status" value="1"/>
</dbReference>
<reference evidence="20 21" key="1">
    <citation type="submission" date="2019-03" db="EMBL/GenBank/DDBJ databases">
        <title>Genomic Encyclopedia of Type Strains, Phase IV (KMG-IV): sequencing the most valuable type-strain genomes for metagenomic binning, comparative biology and taxonomic classification.</title>
        <authorList>
            <person name="Goeker M."/>
        </authorList>
    </citation>
    <scope>NUCLEOTIDE SEQUENCE [LARGE SCALE GENOMIC DNA]</scope>
    <source>
        <strain evidence="20 21">DSM 103923</strain>
    </source>
</reference>
<evidence type="ECO:0000313" key="21">
    <source>
        <dbReference type="Proteomes" id="UP000295135"/>
    </source>
</evidence>
<comment type="pathway">
    <text evidence="12 15">Porphyrin-containing compound metabolism; siroheme biosynthesis; precorrin-2 from uroporphyrinogen III: step 1/1.</text>
</comment>
<feature type="binding site" evidence="15">
    <location>
        <position position="308"/>
    </location>
    <ligand>
        <name>S-adenosyl-L-methionine</name>
        <dbReference type="ChEBI" id="CHEBI:59789"/>
    </ligand>
</feature>
<feature type="binding site" evidence="15">
    <location>
        <begin position="22"/>
        <end position="23"/>
    </location>
    <ligand>
        <name>NAD(+)</name>
        <dbReference type="ChEBI" id="CHEBI:57540"/>
    </ligand>
</feature>
<dbReference type="NCBIfam" id="TIGR01469">
    <property type="entry name" value="cobA_cysG_Cterm"/>
    <property type="match status" value="1"/>
</dbReference>
<dbReference type="EC" id="1.3.1.76" evidence="15"/>
<evidence type="ECO:0000256" key="14">
    <source>
        <dbReference type="ARBA" id="ARBA00060548"/>
    </source>
</evidence>
<comment type="function">
    <text evidence="15">Multifunctional enzyme that catalyzes the SAM-dependent methylations of uroporphyrinogen III at position C-2 and C-7 to form precorrin-2 via precorrin-1. Then it catalyzes the NAD-dependent ring dehydrogenation of precorrin-2 to yield sirohydrochlorin. Finally, it catalyzes the ferrochelation of sirohydrochlorin to yield siroheme.</text>
</comment>
<dbReference type="HAMAP" id="MF_01646">
    <property type="entry name" value="Siroheme_synth"/>
    <property type="match status" value="1"/>
</dbReference>
<dbReference type="InterPro" id="IPR035996">
    <property type="entry name" value="4pyrrol_Methylase_sf"/>
</dbReference>
<feature type="domain" description="Tetrapyrrole methylase" evidence="18">
    <location>
        <begin position="220"/>
        <end position="429"/>
    </location>
</feature>
<keyword evidence="3 15" id="KW-0169">Cobalamin biosynthesis</keyword>
<keyword evidence="21" id="KW-1185">Reference proteome</keyword>